<feature type="binding site" evidence="6">
    <location>
        <position position="246"/>
    </location>
    <ligand>
        <name>S-adenosyl-L-methionine</name>
        <dbReference type="ChEBI" id="CHEBI:59789"/>
    </ligand>
</feature>
<dbReference type="SUPFAM" id="SSF53335">
    <property type="entry name" value="S-adenosyl-L-methionine-dependent methyltransferases"/>
    <property type="match status" value="1"/>
</dbReference>
<feature type="binding site" evidence="6">
    <location>
        <position position="160"/>
    </location>
    <ligand>
        <name>S-adenosyl-L-methionine</name>
        <dbReference type="ChEBI" id="CHEBI:59789"/>
    </ligand>
</feature>
<proteinExistence type="inferred from homology"/>
<dbReference type="CDD" id="cd02440">
    <property type="entry name" value="AdoMet_MTases"/>
    <property type="match status" value="1"/>
</dbReference>
<organism evidence="7 8">
    <name type="scientific">Jeotgalicoccus saudimassiliensis</name>
    <dbReference type="NCBI Taxonomy" id="1461582"/>
    <lineage>
        <taxon>Bacteria</taxon>
        <taxon>Bacillati</taxon>
        <taxon>Bacillota</taxon>
        <taxon>Bacilli</taxon>
        <taxon>Bacillales</taxon>
        <taxon>Staphylococcaceae</taxon>
        <taxon>Jeotgalicoccus</taxon>
    </lineage>
</organism>
<name>A0A078M3U3_9STAP</name>
<dbReference type="HOGENOM" id="CLU_049382_0_1_9"/>
<dbReference type="STRING" id="1461582.BN1048_00743"/>
<dbReference type="GO" id="GO:0005737">
    <property type="term" value="C:cytoplasm"/>
    <property type="evidence" value="ECO:0007669"/>
    <property type="project" value="UniProtKB-SubCell"/>
</dbReference>
<dbReference type="HAMAP" id="MF_00735">
    <property type="entry name" value="Methyltr_PrmA"/>
    <property type="match status" value="1"/>
</dbReference>
<dbReference type="OrthoDB" id="9785995at2"/>
<comment type="function">
    <text evidence="6">Methylates ribosomal protein L11.</text>
</comment>
<dbReference type="PANTHER" id="PTHR43648:SF1">
    <property type="entry name" value="ELECTRON TRANSFER FLAVOPROTEIN BETA SUBUNIT LYSINE METHYLTRANSFERASE"/>
    <property type="match status" value="1"/>
</dbReference>
<dbReference type="InterPro" id="IPR004498">
    <property type="entry name" value="Ribosomal_PrmA_MeTrfase"/>
</dbReference>
<dbReference type="RefSeq" id="WP_035808580.1">
    <property type="nucleotide sequence ID" value="NZ_CCSE01000001.1"/>
</dbReference>
<keyword evidence="8" id="KW-1185">Reference proteome</keyword>
<comment type="subcellular location">
    <subcellularLocation>
        <location evidence="6">Cytoplasm</location>
    </subcellularLocation>
</comment>
<keyword evidence="5 6" id="KW-0949">S-adenosyl-L-methionine</keyword>
<evidence type="ECO:0000256" key="1">
    <source>
        <dbReference type="ARBA" id="ARBA00009741"/>
    </source>
</evidence>
<dbReference type="GO" id="GO:0016279">
    <property type="term" value="F:protein-lysine N-methyltransferase activity"/>
    <property type="evidence" value="ECO:0007669"/>
    <property type="project" value="RHEA"/>
</dbReference>
<accession>A0A078M3U3</accession>
<dbReference type="InterPro" id="IPR050078">
    <property type="entry name" value="Ribosomal_L11_MeTrfase_PrmA"/>
</dbReference>
<dbReference type="eggNOG" id="COG2264">
    <property type="taxonomic scope" value="Bacteria"/>
</dbReference>
<dbReference type="InterPro" id="IPR029063">
    <property type="entry name" value="SAM-dependent_MTases_sf"/>
</dbReference>
<feature type="binding site" evidence="6">
    <location>
        <position position="203"/>
    </location>
    <ligand>
        <name>S-adenosyl-L-methionine</name>
        <dbReference type="ChEBI" id="CHEBI:59789"/>
    </ligand>
</feature>
<dbReference type="EC" id="2.1.1.-" evidence="6"/>
<dbReference type="GO" id="GO:0032259">
    <property type="term" value="P:methylation"/>
    <property type="evidence" value="ECO:0007669"/>
    <property type="project" value="UniProtKB-KW"/>
</dbReference>
<evidence type="ECO:0000256" key="6">
    <source>
        <dbReference type="HAMAP-Rule" id="MF_00735"/>
    </source>
</evidence>
<keyword evidence="4 6" id="KW-0808">Transferase</keyword>
<evidence type="ECO:0000313" key="8">
    <source>
        <dbReference type="Proteomes" id="UP000044136"/>
    </source>
</evidence>
<evidence type="ECO:0000256" key="5">
    <source>
        <dbReference type="ARBA" id="ARBA00022691"/>
    </source>
</evidence>
<dbReference type="NCBIfam" id="TIGR00406">
    <property type="entry name" value="prmA"/>
    <property type="match status" value="1"/>
</dbReference>
<evidence type="ECO:0000313" key="7">
    <source>
        <dbReference type="EMBL" id="CDZ99957.1"/>
    </source>
</evidence>
<gene>
    <name evidence="6 7" type="primary">prmA</name>
    <name evidence="7" type="ORF">BN1048_00743</name>
</gene>
<evidence type="ECO:0000256" key="4">
    <source>
        <dbReference type="ARBA" id="ARBA00022679"/>
    </source>
</evidence>
<protein>
    <recommendedName>
        <fullName evidence="6">Ribosomal protein L11 methyltransferase</fullName>
        <shortName evidence="6">L11 Mtase</shortName>
        <ecNumber evidence="6">2.1.1.-</ecNumber>
    </recommendedName>
</protein>
<keyword evidence="2 6" id="KW-0963">Cytoplasm</keyword>
<dbReference type="EMBL" id="CCSE01000001">
    <property type="protein sequence ID" value="CDZ99957.1"/>
    <property type="molecule type" value="Genomic_DNA"/>
</dbReference>
<evidence type="ECO:0000256" key="2">
    <source>
        <dbReference type="ARBA" id="ARBA00022490"/>
    </source>
</evidence>
<sequence length="311" mass="35305">MKWHEVSISTKEENEEQFSIFLNTISKGVSIEHSVDILKAKTDNFDEKFRLDPKDYPDSDIRILVYFDETYDIDEQLAEIKAFIDEAVLVHKEEIEINSSMIDEMDWENEWKKYFHNFKVGRNFFIVPSWEYADVDIADSDKVIKIDPGMAFGTGDHATTSLCLTFLEDVIKPEDKVIDVGTGSGILSIGAYLLGARDIKATDIDELSLQVSKENFALNDCEENITVMPADLLKDETDQYDVIVANILAHIIDDMIDDAYNLLNNNGRFIASGIITEKRDDIINHMKQAGFSITDVLEEEGWVAILAEKVA</sequence>
<dbReference type="PANTHER" id="PTHR43648">
    <property type="entry name" value="ELECTRON TRANSFER FLAVOPROTEIN BETA SUBUNIT LYSINE METHYLTRANSFERASE"/>
    <property type="match status" value="1"/>
</dbReference>
<dbReference type="Gene3D" id="3.40.50.150">
    <property type="entry name" value="Vaccinia Virus protein VP39"/>
    <property type="match status" value="1"/>
</dbReference>
<dbReference type="PIRSF" id="PIRSF000401">
    <property type="entry name" value="RPL11_MTase"/>
    <property type="match status" value="1"/>
</dbReference>
<keyword evidence="7" id="KW-0689">Ribosomal protein</keyword>
<dbReference type="Pfam" id="PF06325">
    <property type="entry name" value="PrmA"/>
    <property type="match status" value="1"/>
</dbReference>
<feature type="binding site" evidence="6">
    <location>
        <position position="181"/>
    </location>
    <ligand>
        <name>S-adenosyl-L-methionine</name>
        <dbReference type="ChEBI" id="CHEBI:59789"/>
    </ligand>
</feature>
<comment type="catalytic activity">
    <reaction evidence="6">
        <text>L-lysyl-[protein] + 3 S-adenosyl-L-methionine = N(6),N(6),N(6)-trimethyl-L-lysyl-[protein] + 3 S-adenosyl-L-homocysteine + 3 H(+)</text>
        <dbReference type="Rhea" id="RHEA:54192"/>
        <dbReference type="Rhea" id="RHEA-COMP:9752"/>
        <dbReference type="Rhea" id="RHEA-COMP:13826"/>
        <dbReference type="ChEBI" id="CHEBI:15378"/>
        <dbReference type="ChEBI" id="CHEBI:29969"/>
        <dbReference type="ChEBI" id="CHEBI:57856"/>
        <dbReference type="ChEBI" id="CHEBI:59789"/>
        <dbReference type="ChEBI" id="CHEBI:61961"/>
    </reaction>
</comment>
<dbReference type="AlphaFoldDB" id="A0A078M3U3"/>
<dbReference type="Proteomes" id="UP000044136">
    <property type="component" value="Unassembled WGS sequence"/>
</dbReference>
<dbReference type="GO" id="GO:0005840">
    <property type="term" value="C:ribosome"/>
    <property type="evidence" value="ECO:0007669"/>
    <property type="project" value="UniProtKB-KW"/>
</dbReference>
<comment type="similarity">
    <text evidence="1 6">Belongs to the methyltransferase superfamily. PrmA family.</text>
</comment>
<keyword evidence="7" id="KW-0687">Ribonucleoprotein</keyword>
<evidence type="ECO:0000256" key="3">
    <source>
        <dbReference type="ARBA" id="ARBA00022603"/>
    </source>
</evidence>
<reference evidence="7 8" key="1">
    <citation type="submission" date="2014-07" db="EMBL/GenBank/DDBJ databases">
        <authorList>
            <person name="Urmite Genomes Urmite Genomes"/>
        </authorList>
    </citation>
    <scope>NUCLEOTIDE SEQUENCE [LARGE SCALE GENOMIC DNA]</scope>
    <source>
        <strain evidence="7 8">13MG44_air</strain>
    </source>
</reference>
<keyword evidence="3 6" id="KW-0489">Methyltransferase</keyword>